<gene>
    <name evidence="2" type="ORF">TGARI_368370</name>
</gene>
<reference evidence="2 3" key="1">
    <citation type="journal article" date="2016" name="Nat. Commun.">
        <title>Local admixture of amplified and diversified secreted pathogenesis determinants shapes mosaic Toxoplasma gondii genomes.</title>
        <authorList>
            <person name="Lorenzi H."/>
            <person name="Khan A."/>
            <person name="Behnke M.S."/>
            <person name="Namasivayam S."/>
            <person name="Swapna L.S."/>
            <person name="Hadjithomas M."/>
            <person name="Karamycheva S."/>
            <person name="Pinney D."/>
            <person name="Brunk B.P."/>
            <person name="Ajioka J.W."/>
            <person name="Ajzenberg D."/>
            <person name="Boothroyd J.C."/>
            <person name="Boyle J.P."/>
            <person name="Darde M.L."/>
            <person name="Diaz-Miranda M.A."/>
            <person name="Dubey J.P."/>
            <person name="Fritz H.M."/>
            <person name="Gennari S.M."/>
            <person name="Gregory B.D."/>
            <person name="Kim K."/>
            <person name="Saeij J.P."/>
            <person name="Su C."/>
            <person name="White M.W."/>
            <person name="Zhu X.Q."/>
            <person name="Howe D.K."/>
            <person name="Rosenthal B.M."/>
            <person name="Grigg M.E."/>
            <person name="Parkinson J."/>
            <person name="Liu L."/>
            <person name="Kissinger J.C."/>
            <person name="Roos D.S."/>
            <person name="Sibley L.D."/>
        </authorList>
    </citation>
    <scope>NUCLEOTIDE SEQUENCE [LARGE SCALE GENOMIC DNA]</scope>
    <source>
        <strain evidence="2 3">ARI</strain>
    </source>
</reference>
<accession>A0A139Y8P9</accession>
<name>A0A139Y8P9_TOXGO</name>
<feature type="non-terminal residue" evidence="2">
    <location>
        <position position="38"/>
    </location>
</feature>
<dbReference type="AlphaFoldDB" id="A0A139Y8P9"/>
<feature type="non-terminal residue" evidence="2">
    <location>
        <position position="1"/>
    </location>
</feature>
<protein>
    <submittedName>
        <fullName evidence="2">Uncharacterized protein</fullName>
    </submittedName>
</protein>
<evidence type="ECO:0000313" key="2">
    <source>
        <dbReference type="EMBL" id="KYF48279.1"/>
    </source>
</evidence>
<dbReference type="Proteomes" id="UP000074247">
    <property type="component" value="Unassembled WGS sequence"/>
</dbReference>
<feature type="region of interest" description="Disordered" evidence="1">
    <location>
        <begin position="1"/>
        <end position="38"/>
    </location>
</feature>
<organism evidence="2 3">
    <name type="scientific">Toxoplasma gondii ARI</name>
    <dbReference type="NCBI Taxonomy" id="1074872"/>
    <lineage>
        <taxon>Eukaryota</taxon>
        <taxon>Sar</taxon>
        <taxon>Alveolata</taxon>
        <taxon>Apicomplexa</taxon>
        <taxon>Conoidasida</taxon>
        <taxon>Coccidia</taxon>
        <taxon>Eucoccidiorida</taxon>
        <taxon>Eimeriorina</taxon>
        <taxon>Sarcocystidae</taxon>
        <taxon>Toxoplasma</taxon>
    </lineage>
</organism>
<evidence type="ECO:0000256" key="1">
    <source>
        <dbReference type="SAM" id="MobiDB-lite"/>
    </source>
</evidence>
<dbReference type="VEuPathDB" id="ToxoDB:TGARI_368370"/>
<evidence type="ECO:0000313" key="3">
    <source>
        <dbReference type="Proteomes" id="UP000074247"/>
    </source>
</evidence>
<dbReference type="EMBL" id="AGQS02003563">
    <property type="protein sequence ID" value="KYF48279.1"/>
    <property type="molecule type" value="Genomic_DNA"/>
</dbReference>
<proteinExistence type="predicted"/>
<sequence>AVERSGSPDAAEHHHLERRRGTAVSPGASPVLGRGPRP</sequence>
<comment type="caution">
    <text evidence="2">The sequence shown here is derived from an EMBL/GenBank/DDBJ whole genome shotgun (WGS) entry which is preliminary data.</text>
</comment>